<accession>A0AAU9S3V5</accession>
<evidence type="ECO:0000313" key="2">
    <source>
        <dbReference type="Proteomes" id="UP000836841"/>
    </source>
</evidence>
<dbReference type="PANTHER" id="PTHR47590:SF1">
    <property type="entry name" value="F-BOX_KELCH-REPEAT PROTEIN SKIP25"/>
    <property type="match status" value="1"/>
</dbReference>
<name>A0AAU9S3V5_THLAR</name>
<dbReference type="AlphaFoldDB" id="A0AAU9S3V5"/>
<comment type="caution">
    <text evidence="1">The sequence shown here is derived from an EMBL/GenBank/DDBJ whole genome shotgun (WGS) entry which is preliminary data.</text>
</comment>
<organism evidence="1 2">
    <name type="scientific">Thlaspi arvense</name>
    <name type="common">Field penny-cress</name>
    <dbReference type="NCBI Taxonomy" id="13288"/>
    <lineage>
        <taxon>Eukaryota</taxon>
        <taxon>Viridiplantae</taxon>
        <taxon>Streptophyta</taxon>
        <taxon>Embryophyta</taxon>
        <taxon>Tracheophyta</taxon>
        <taxon>Spermatophyta</taxon>
        <taxon>Magnoliopsida</taxon>
        <taxon>eudicotyledons</taxon>
        <taxon>Gunneridae</taxon>
        <taxon>Pentapetalae</taxon>
        <taxon>rosids</taxon>
        <taxon>malvids</taxon>
        <taxon>Brassicales</taxon>
        <taxon>Brassicaceae</taxon>
        <taxon>Thlaspideae</taxon>
        <taxon>Thlaspi</taxon>
    </lineage>
</organism>
<dbReference type="EMBL" id="CAJVSB020000502">
    <property type="protein sequence ID" value="CAH2056626.1"/>
    <property type="molecule type" value="Genomic_DNA"/>
</dbReference>
<proteinExistence type="predicted"/>
<dbReference type="PANTHER" id="PTHR47590">
    <property type="entry name" value="F-BOX/KELCH-REPEAT PROTEIN SKIP25"/>
    <property type="match status" value="1"/>
</dbReference>
<evidence type="ECO:0000313" key="1">
    <source>
        <dbReference type="EMBL" id="CAH2056626.1"/>
    </source>
</evidence>
<reference evidence="1 2" key="1">
    <citation type="submission" date="2022-03" db="EMBL/GenBank/DDBJ databases">
        <authorList>
            <person name="Nunn A."/>
            <person name="Chopra R."/>
            <person name="Nunn A."/>
            <person name="Contreras Garrido A."/>
        </authorList>
    </citation>
    <scope>NUCLEOTIDE SEQUENCE [LARGE SCALE GENOMIC DNA]</scope>
</reference>
<protein>
    <submittedName>
        <fullName evidence="1">Uncharacterized protein</fullName>
    </submittedName>
</protein>
<sequence>MASGIGSNYNQAVARSVEKWAVQSNSRWKWEKMGELRDGRLSRDAIDAVPWRGKLCMVNVKGDAAKNGVGFVGGDAGGMVAGWRGPAAAMDEETIYVVNETTGTLRRYDAVLDSWELVVGRSG</sequence>
<gene>
    <name evidence="1" type="ORF">TAV2_LOCUS11870</name>
</gene>
<keyword evidence="2" id="KW-1185">Reference proteome</keyword>
<dbReference type="Proteomes" id="UP000836841">
    <property type="component" value="Unassembled WGS sequence"/>
</dbReference>